<sequence length="109" mass="12079">MSLPTKRSAPVTSGGSSLPMTSEADQAAVVTADNTSAAPDLTLIRTRAGSYTLATDNADALRLFKQITWSSDRRWIHRAHCWLVMDTCDLWRFVDAARARGYRVEVRHG</sequence>
<feature type="region of interest" description="Disordered" evidence="1">
    <location>
        <begin position="1"/>
        <end position="26"/>
    </location>
</feature>
<evidence type="ECO:0000313" key="3">
    <source>
        <dbReference type="Proteomes" id="UP000053707"/>
    </source>
</evidence>
<protein>
    <submittedName>
        <fullName evidence="2">Uncharacterized protein</fullName>
    </submittedName>
</protein>
<name>A0A101A4S1_9MYCO</name>
<dbReference type="EMBL" id="LQIR01000029">
    <property type="protein sequence ID" value="KUI13392.1"/>
    <property type="molecule type" value="Genomic_DNA"/>
</dbReference>
<keyword evidence="3" id="KW-1185">Reference proteome</keyword>
<reference evidence="2 3" key="1">
    <citation type="submission" date="2016-01" db="EMBL/GenBank/DDBJ databases">
        <authorList>
            <consortium name="TB Trials Study Group"/>
            <person name="Sutton G."/>
            <person name="Brinkac L."/>
            <person name="Sanka R."/>
            <person name="Adams M."/>
            <person name="Lau E.L."/>
            <person name="Macaden R."/>
            <person name="Grewal H.M.S."/>
        </authorList>
    </citation>
    <scope>NUCLEOTIDE SEQUENCE [LARGE SCALE GENOMIC DNA]</scope>
    <source>
        <strain evidence="2 3">IS-1744</strain>
    </source>
</reference>
<dbReference type="AlphaFoldDB" id="A0A101A4S1"/>
<accession>A0A101A4S1</accession>
<feature type="compositionally biased region" description="Polar residues" evidence="1">
    <location>
        <begin position="10"/>
        <end position="24"/>
    </location>
</feature>
<organism evidence="2 3">
    <name type="scientific">Mycobacterium lehmannii</name>
    <dbReference type="NCBI Taxonomy" id="2048550"/>
    <lineage>
        <taxon>Bacteria</taxon>
        <taxon>Bacillati</taxon>
        <taxon>Actinomycetota</taxon>
        <taxon>Actinomycetes</taxon>
        <taxon>Mycobacteriales</taxon>
        <taxon>Mycobacteriaceae</taxon>
        <taxon>Mycobacterium</taxon>
    </lineage>
</organism>
<gene>
    <name evidence="2" type="ORF">AU192_24740</name>
</gene>
<proteinExistence type="predicted"/>
<dbReference type="Proteomes" id="UP000053707">
    <property type="component" value="Unassembled WGS sequence"/>
</dbReference>
<evidence type="ECO:0000313" key="2">
    <source>
        <dbReference type="EMBL" id="KUI13392.1"/>
    </source>
</evidence>
<evidence type="ECO:0000256" key="1">
    <source>
        <dbReference type="SAM" id="MobiDB-lite"/>
    </source>
</evidence>
<comment type="caution">
    <text evidence="2">The sequence shown here is derived from an EMBL/GenBank/DDBJ whole genome shotgun (WGS) entry which is preliminary data.</text>
</comment>